<feature type="transmembrane region" description="Helical" evidence="1">
    <location>
        <begin position="12"/>
        <end position="29"/>
    </location>
</feature>
<dbReference type="InterPro" id="IPR000160">
    <property type="entry name" value="GGDEF_dom"/>
</dbReference>
<dbReference type="EMBL" id="LGCK01000014">
    <property type="protein sequence ID" value="KPL70288.1"/>
    <property type="molecule type" value="Genomic_DNA"/>
</dbReference>
<dbReference type="InterPro" id="IPR029787">
    <property type="entry name" value="Nucleotide_cyclase"/>
</dbReference>
<feature type="transmembrane region" description="Helical" evidence="1">
    <location>
        <begin position="121"/>
        <end position="141"/>
    </location>
</feature>
<dbReference type="GO" id="GO:0005886">
    <property type="term" value="C:plasma membrane"/>
    <property type="evidence" value="ECO:0007669"/>
    <property type="project" value="TreeGrafter"/>
</dbReference>
<dbReference type="PANTHER" id="PTHR45138">
    <property type="entry name" value="REGULATORY COMPONENTS OF SENSORY TRANSDUCTION SYSTEM"/>
    <property type="match status" value="1"/>
</dbReference>
<feature type="domain" description="GGDEF" evidence="2">
    <location>
        <begin position="253"/>
        <end position="387"/>
    </location>
</feature>
<dbReference type="FunFam" id="3.30.70.270:FF:000001">
    <property type="entry name" value="Diguanylate cyclase domain protein"/>
    <property type="match status" value="1"/>
</dbReference>
<dbReference type="RefSeq" id="WP_062422156.1">
    <property type="nucleotide sequence ID" value="NZ_BBYA01000010.1"/>
</dbReference>
<dbReference type="Proteomes" id="UP000050430">
    <property type="component" value="Unassembled WGS sequence"/>
</dbReference>
<keyword evidence="4" id="KW-1185">Reference proteome</keyword>
<dbReference type="Pfam" id="PF00990">
    <property type="entry name" value="GGDEF"/>
    <property type="match status" value="1"/>
</dbReference>
<name>A0A0P6WW86_9CHLR</name>
<evidence type="ECO:0000313" key="3">
    <source>
        <dbReference type="EMBL" id="KPL70288.1"/>
    </source>
</evidence>
<keyword evidence="1" id="KW-0812">Transmembrane</keyword>
<dbReference type="Gene3D" id="3.30.70.270">
    <property type="match status" value="1"/>
</dbReference>
<reference evidence="3 4" key="1">
    <citation type="submission" date="2015-07" db="EMBL/GenBank/DDBJ databases">
        <title>Genome sequence of Leptolinea tardivitalis DSM 16556.</title>
        <authorList>
            <person name="Hemp J."/>
            <person name="Ward L.M."/>
            <person name="Pace L.A."/>
            <person name="Fischer W.W."/>
        </authorList>
    </citation>
    <scope>NUCLEOTIDE SEQUENCE [LARGE SCALE GENOMIC DNA]</scope>
    <source>
        <strain evidence="3 4">YMTK-2</strain>
    </source>
</reference>
<proteinExistence type="predicted"/>
<dbReference type="GO" id="GO:1902201">
    <property type="term" value="P:negative regulation of bacterial-type flagellum-dependent cell motility"/>
    <property type="evidence" value="ECO:0007669"/>
    <property type="project" value="TreeGrafter"/>
</dbReference>
<dbReference type="SUPFAM" id="SSF55073">
    <property type="entry name" value="Nucleotide cyclase"/>
    <property type="match status" value="1"/>
</dbReference>
<keyword evidence="1" id="KW-0472">Membrane</keyword>
<feature type="transmembrane region" description="Helical" evidence="1">
    <location>
        <begin position="153"/>
        <end position="174"/>
    </location>
</feature>
<keyword evidence="1" id="KW-1133">Transmembrane helix</keyword>
<dbReference type="STRING" id="229920.ADM99_14070"/>
<dbReference type="NCBIfam" id="TIGR00254">
    <property type="entry name" value="GGDEF"/>
    <property type="match status" value="1"/>
</dbReference>
<dbReference type="OrthoDB" id="9759607at2"/>
<comment type="caution">
    <text evidence="3">The sequence shown here is derived from an EMBL/GenBank/DDBJ whole genome shotgun (WGS) entry which is preliminary data.</text>
</comment>
<dbReference type="InterPro" id="IPR043128">
    <property type="entry name" value="Rev_trsase/Diguanyl_cyclase"/>
</dbReference>
<feature type="transmembrane region" description="Helical" evidence="1">
    <location>
        <begin position="186"/>
        <end position="211"/>
    </location>
</feature>
<evidence type="ECO:0000259" key="2">
    <source>
        <dbReference type="PROSITE" id="PS50887"/>
    </source>
</evidence>
<dbReference type="PANTHER" id="PTHR45138:SF9">
    <property type="entry name" value="DIGUANYLATE CYCLASE DGCM-RELATED"/>
    <property type="match status" value="1"/>
</dbReference>
<accession>A0A0P6WW86</accession>
<gene>
    <name evidence="3" type="ORF">ADM99_14070</name>
</gene>
<protein>
    <recommendedName>
        <fullName evidence="2">GGDEF domain-containing protein</fullName>
    </recommendedName>
</protein>
<evidence type="ECO:0000256" key="1">
    <source>
        <dbReference type="SAM" id="Phobius"/>
    </source>
</evidence>
<dbReference type="GO" id="GO:0043709">
    <property type="term" value="P:cell adhesion involved in single-species biofilm formation"/>
    <property type="evidence" value="ECO:0007669"/>
    <property type="project" value="TreeGrafter"/>
</dbReference>
<feature type="transmembrane region" description="Helical" evidence="1">
    <location>
        <begin position="41"/>
        <end position="59"/>
    </location>
</feature>
<dbReference type="CDD" id="cd01949">
    <property type="entry name" value="GGDEF"/>
    <property type="match status" value="1"/>
</dbReference>
<dbReference type="PROSITE" id="PS50887">
    <property type="entry name" value="GGDEF"/>
    <property type="match status" value="1"/>
</dbReference>
<dbReference type="SMART" id="SM00267">
    <property type="entry name" value="GGDEF"/>
    <property type="match status" value="1"/>
</dbReference>
<dbReference type="AlphaFoldDB" id="A0A0P6WW86"/>
<feature type="transmembrane region" description="Helical" evidence="1">
    <location>
        <begin position="96"/>
        <end position="115"/>
    </location>
</feature>
<dbReference type="GO" id="GO:0052621">
    <property type="term" value="F:diguanylate cyclase activity"/>
    <property type="evidence" value="ECO:0007669"/>
    <property type="project" value="TreeGrafter"/>
</dbReference>
<sequence length="398" mass="45106">MNPDLIIDIRTVVVIQVIVNLTIGLTLWLSMRGRYQFGMNYFITLFLSQFFVQILYILRGILPDFITIVLANVLLIASYNLGYLGYCSFFNRRVNWWFVYLPIIVILVVFTIYINDFRIRVISLGLVSSVQYAIQSVFVITVKEEAVKRSKPILLIGYTLILSLFLVRAIYMIINPNGIKGYFDPIWINSLTLILSIPSIILIALGVLVMISDRLMEVNRELATRDWLTHIFNRGTFIDLANRELSRAERYNHETSLVMIDIDRFKVVNDTYGHPIGDEALIHLVHILKDSLRMQDLYGRYGGEEFVILLAETSSEEAFQIAERIRKQIANTPLLTHNLTIKLTVSIGVATAHGGSRPSLNALISAADTAMYQAKTAGRNCTRILNLSAIQSDAPVVV</sequence>
<organism evidence="3 4">
    <name type="scientific">Leptolinea tardivitalis</name>
    <dbReference type="NCBI Taxonomy" id="229920"/>
    <lineage>
        <taxon>Bacteria</taxon>
        <taxon>Bacillati</taxon>
        <taxon>Chloroflexota</taxon>
        <taxon>Anaerolineae</taxon>
        <taxon>Anaerolineales</taxon>
        <taxon>Anaerolineaceae</taxon>
        <taxon>Leptolinea</taxon>
    </lineage>
</organism>
<evidence type="ECO:0000313" key="4">
    <source>
        <dbReference type="Proteomes" id="UP000050430"/>
    </source>
</evidence>
<feature type="transmembrane region" description="Helical" evidence="1">
    <location>
        <begin position="65"/>
        <end position="84"/>
    </location>
</feature>
<dbReference type="InterPro" id="IPR050469">
    <property type="entry name" value="Diguanylate_Cyclase"/>
</dbReference>